<comment type="caution">
    <text evidence="2">The sequence shown here is derived from an EMBL/GenBank/DDBJ whole genome shotgun (WGS) entry which is preliminary data.</text>
</comment>
<dbReference type="SUPFAM" id="SSF53474">
    <property type="entry name" value="alpha/beta-Hydrolases"/>
    <property type="match status" value="1"/>
</dbReference>
<dbReference type="SUPFAM" id="SSF81383">
    <property type="entry name" value="F-box domain"/>
    <property type="match status" value="1"/>
</dbReference>
<dbReference type="InterPro" id="IPR015915">
    <property type="entry name" value="Kelch-typ_b-propeller"/>
</dbReference>
<organism evidence="2 3">
    <name type="scientific">Quercus rubra</name>
    <name type="common">Northern red oak</name>
    <name type="synonym">Quercus borealis</name>
    <dbReference type="NCBI Taxonomy" id="3512"/>
    <lineage>
        <taxon>Eukaryota</taxon>
        <taxon>Viridiplantae</taxon>
        <taxon>Streptophyta</taxon>
        <taxon>Embryophyta</taxon>
        <taxon>Tracheophyta</taxon>
        <taxon>Spermatophyta</taxon>
        <taxon>Magnoliopsida</taxon>
        <taxon>eudicotyledons</taxon>
        <taxon>Gunneridae</taxon>
        <taxon>Pentapetalae</taxon>
        <taxon>rosids</taxon>
        <taxon>fabids</taxon>
        <taxon>Fagales</taxon>
        <taxon>Fagaceae</taxon>
        <taxon>Quercus</taxon>
    </lineage>
</organism>
<dbReference type="GO" id="GO:0016787">
    <property type="term" value="F:hydrolase activity"/>
    <property type="evidence" value="ECO:0007669"/>
    <property type="project" value="InterPro"/>
</dbReference>
<evidence type="ECO:0000259" key="1">
    <source>
        <dbReference type="SMART" id="SM00256"/>
    </source>
</evidence>
<feature type="domain" description="F-box" evidence="1">
    <location>
        <begin position="40"/>
        <end position="80"/>
    </location>
</feature>
<dbReference type="Pfam" id="PF08268">
    <property type="entry name" value="FBA_3"/>
    <property type="match status" value="1"/>
</dbReference>
<dbReference type="InterPro" id="IPR001810">
    <property type="entry name" value="F-box_dom"/>
</dbReference>
<dbReference type="PANTHER" id="PTHR35546:SF16">
    <property type="entry name" value="F-BOX ASSOCIATED UBIQUITINATION EFFECTOR FAMILY PROTEIN-RELATED"/>
    <property type="match status" value="1"/>
</dbReference>
<accession>A0AAN7FB28</accession>
<dbReference type="InterPro" id="IPR029058">
    <property type="entry name" value="AB_hydrolase_fold"/>
</dbReference>
<dbReference type="Proteomes" id="UP001324115">
    <property type="component" value="Unassembled WGS sequence"/>
</dbReference>
<dbReference type="SUPFAM" id="SSF117281">
    <property type="entry name" value="Kelch motif"/>
    <property type="match status" value="1"/>
</dbReference>
<reference evidence="2 3" key="1">
    <citation type="journal article" date="2023" name="G3 (Bethesda)">
        <title>A haplotype-resolved chromosome-scale genome for Quercus rubra L. provides insights into the genetics of adaptive traits for red oak species.</title>
        <authorList>
            <person name="Kapoor B."/>
            <person name="Jenkins J."/>
            <person name="Schmutz J."/>
            <person name="Zhebentyayeva T."/>
            <person name="Kuelheim C."/>
            <person name="Coggeshall M."/>
            <person name="Heim C."/>
            <person name="Lasky J.R."/>
            <person name="Leites L."/>
            <person name="Islam-Faridi N."/>
            <person name="Romero-Severson J."/>
            <person name="DeLeo V.L."/>
            <person name="Lucas S.M."/>
            <person name="Lazic D."/>
            <person name="Gailing O."/>
            <person name="Carlson J."/>
            <person name="Staton M."/>
        </authorList>
    </citation>
    <scope>NUCLEOTIDE SEQUENCE [LARGE SCALE GENOMIC DNA]</scope>
    <source>
        <strain evidence="2">Pseudo-F2</strain>
    </source>
</reference>
<dbReference type="SMART" id="SM00256">
    <property type="entry name" value="FBOX"/>
    <property type="match status" value="1"/>
</dbReference>
<dbReference type="Pfam" id="PF12937">
    <property type="entry name" value="F-box-like"/>
    <property type="match status" value="1"/>
</dbReference>
<dbReference type="Pfam" id="PF02230">
    <property type="entry name" value="Abhydrolase_2"/>
    <property type="match status" value="1"/>
</dbReference>
<dbReference type="Gene3D" id="2.120.10.80">
    <property type="entry name" value="Kelch-type beta propeller"/>
    <property type="match status" value="1"/>
</dbReference>
<dbReference type="Gene3D" id="3.40.50.1820">
    <property type="entry name" value="alpha/beta hydrolase"/>
    <property type="match status" value="1"/>
</dbReference>
<proteinExistence type="predicted"/>
<dbReference type="InterPro" id="IPR013187">
    <property type="entry name" value="F-box-assoc_dom_typ3"/>
</dbReference>
<keyword evidence="3" id="KW-1185">Reference proteome</keyword>
<sequence length="491" mass="56585">MASSSSSHMLSFLKCTFIDCMISWLKKLFTLPKKKESPAITWELVFEILSRATLKDIGRCRLVSKDWNMLTYDTSFMQEHSKKTKTISGFFIQGYTRKPVSEFISINALDCDSKLSLDFLPGPVQIEASTKQGILLCMKSSETRNLGVPEYFVCKPSTKQWQQIPNPKTRYKTKRCAMVVLRSNPLHYKIVRFSEPKFSGIRDNSCYSLWCEIFDSATWAWKKLEDTVRFPEYEFLRPEPAVSVCGSFYWLMTNNQVFAFHEDTESWTIFDIPKSLCKRNYFSYMKLVEYQGNLGMVCKGIDFIQLWVMETKTIKWSERKTVSTGVEEWSTCPTAFYSTDIAVMKGCYSVIFCNFKQCSSNVFNMQSYPIEIHPLEVFPFQSDLEPFPSIISWPYHREYYFLGVASLLYGAVVPSWFDIHQLPVTATPILWSHGMADRIVLFEAGQVGPPFLVEVGVSCGFKEYPGLGHSIINKELRYLESWIKTCISGSS</sequence>
<dbReference type="AlphaFoldDB" id="A0AAN7FB28"/>
<dbReference type="EMBL" id="JAXUIC010000005">
    <property type="protein sequence ID" value="KAK4588524.1"/>
    <property type="molecule type" value="Genomic_DNA"/>
</dbReference>
<dbReference type="PANTHER" id="PTHR35546">
    <property type="entry name" value="F-BOX PROTEIN INTERACTION DOMAIN PROTEIN-RELATED"/>
    <property type="match status" value="1"/>
</dbReference>
<name>A0AAN7FB28_QUERU</name>
<dbReference type="InterPro" id="IPR003140">
    <property type="entry name" value="PLipase/COase/thioEstase"/>
</dbReference>
<gene>
    <name evidence="2" type="ORF">RGQ29_019504</name>
</gene>
<evidence type="ECO:0000313" key="2">
    <source>
        <dbReference type="EMBL" id="KAK4588524.1"/>
    </source>
</evidence>
<dbReference type="InterPro" id="IPR036047">
    <property type="entry name" value="F-box-like_dom_sf"/>
</dbReference>
<evidence type="ECO:0000313" key="3">
    <source>
        <dbReference type="Proteomes" id="UP001324115"/>
    </source>
</evidence>
<dbReference type="InterPro" id="IPR055290">
    <property type="entry name" value="At3g26010-like"/>
</dbReference>
<protein>
    <recommendedName>
        <fullName evidence="1">F-box domain-containing protein</fullName>
    </recommendedName>
</protein>
<dbReference type="Gene3D" id="1.20.1280.50">
    <property type="match status" value="1"/>
</dbReference>